<dbReference type="EMBL" id="CP142737">
    <property type="protein sequence ID" value="WUR05132.1"/>
    <property type="molecule type" value="Genomic_DNA"/>
</dbReference>
<organism evidence="2 3">
    <name type="scientific">Vairimorpha necatrix</name>
    <dbReference type="NCBI Taxonomy" id="6039"/>
    <lineage>
        <taxon>Eukaryota</taxon>
        <taxon>Fungi</taxon>
        <taxon>Fungi incertae sedis</taxon>
        <taxon>Microsporidia</taxon>
        <taxon>Nosematidae</taxon>
        <taxon>Vairimorpha</taxon>
    </lineage>
</organism>
<sequence length="233" mass="27710">MFIFSLVLILNMKKVMTNPNDDLQFEEVEFTNEEIKKCCKILFRQEQDLNYYQNDFYEARTIEKLIFEAILNKMTFPLKSKYNWPQTSNVTDYEITREELKFDSYLECLNMYDIKKVRRGKEAAIYALFRSISNLSFDFTRTINCINAEVKKINIKKLNAIVNKFIDLKMNEHYSFKVWRVFNPKDFKNIAEEINFNLGNHSMNTIDDINLKFKKINNSNNNMATSSNILGLQ</sequence>
<keyword evidence="1" id="KW-0732">Signal</keyword>
<protein>
    <submittedName>
        <fullName evidence="2">Uncharacterized protein</fullName>
    </submittedName>
</protein>
<dbReference type="RefSeq" id="XP_065331277.1">
    <property type="nucleotide sequence ID" value="XM_065475205.1"/>
</dbReference>
<gene>
    <name evidence="2" type="ORF">VNE69_12117</name>
</gene>
<name>A0AAX4JGV7_9MICR</name>
<dbReference type="GeneID" id="90542979"/>
<dbReference type="KEGG" id="vnx:VNE69_12117"/>
<accession>A0AAX4JGV7</accession>
<dbReference type="Proteomes" id="UP001334084">
    <property type="component" value="Chromosome 12"/>
</dbReference>
<evidence type="ECO:0000256" key="1">
    <source>
        <dbReference type="SAM" id="SignalP"/>
    </source>
</evidence>
<feature type="signal peptide" evidence="1">
    <location>
        <begin position="1"/>
        <end position="17"/>
    </location>
</feature>
<proteinExistence type="predicted"/>
<evidence type="ECO:0000313" key="2">
    <source>
        <dbReference type="EMBL" id="WUR05132.1"/>
    </source>
</evidence>
<dbReference type="AlphaFoldDB" id="A0AAX4JGV7"/>
<keyword evidence="3" id="KW-1185">Reference proteome</keyword>
<evidence type="ECO:0000313" key="3">
    <source>
        <dbReference type="Proteomes" id="UP001334084"/>
    </source>
</evidence>
<reference evidence="2" key="1">
    <citation type="journal article" date="2024" name="BMC Genomics">
        <title>Functional annotation of a divergent genome using sequence and structure-based similarity.</title>
        <authorList>
            <person name="Svedberg D."/>
            <person name="Winiger R.R."/>
            <person name="Berg A."/>
            <person name="Sharma H."/>
            <person name="Tellgren-Roth C."/>
            <person name="Debrunner-Vossbrinck B.A."/>
            <person name="Vossbrinck C.R."/>
            <person name="Barandun J."/>
        </authorList>
    </citation>
    <scope>NUCLEOTIDE SEQUENCE</scope>
    <source>
        <strain evidence="2">Illinois isolate</strain>
    </source>
</reference>
<feature type="chain" id="PRO_5043904132" evidence="1">
    <location>
        <begin position="18"/>
        <end position="233"/>
    </location>
</feature>